<evidence type="ECO:0000256" key="1">
    <source>
        <dbReference type="SAM" id="Coils"/>
    </source>
</evidence>
<keyword evidence="3" id="KW-1185">Reference proteome</keyword>
<keyword evidence="1" id="KW-0175">Coiled coil</keyword>
<protein>
    <submittedName>
        <fullName evidence="2">Uncharacterized protein</fullName>
    </submittedName>
</protein>
<gene>
    <name evidence="2" type="ORF">NDU88_001839</name>
</gene>
<dbReference type="Proteomes" id="UP001066276">
    <property type="component" value="Chromosome 12"/>
</dbReference>
<evidence type="ECO:0000313" key="2">
    <source>
        <dbReference type="EMBL" id="KAJ1081661.1"/>
    </source>
</evidence>
<sequence>MGDGGACAVANGWPADEEPRVEGGLGEGFWRLLGRPLERPVKPYCTCPGFEYQRVALDTWARIKEGDSPKPITLLIMLVTHGKDRTDINTPDNTLGTVESRNPQEPSMADILNYIKGTPTELVTKIDTVAVDVTLLRADLRNVAERVKEAEDSTEVLNREMDTLKDTVSSRQRLTVRLEGVEA</sequence>
<name>A0AAV7KQJ5_PLEWA</name>
<dbReference type="AlphaFoldDB" id="A0AAV7KQJ5"/>
<accession>A0AAV7KQJ5</accession>
<proteinExistence type="predicted"/>
<evidence type="ECO:0000313" key="3">
    <source>
        <dbReference type="Proteomes" id="UP001066276"/>
    </source>
</evidence>
<reference evidence="2" key="1">
    <citation type="journal article" date="2022" name="bioRxiv">
        <title>Sequencing and chromosome-scale assembly of the giantPleurodeles waltlgenome.</title>
        <authorList>
            <person name="Brown T."/>
            <person name="Elewa A."/>
            <person name="Iarovenko S."/>
            <person name="Subramanian E."/>
            <person name="Araus A.J."/>
            <person name="Petzold A."/>
            <person name="Susuki M."/>
            <person name="Suzuki K.-i.T."/>
            <person name="Hayashi T."/>
            <person name="Toyoda A."/>
            <person name="Oliveira C."/>
            <person name="Osipova E."/>
            <person name="Leigh N.D."/>
            <person name="Simon A."/>
            <person name="Yun M.H."/>
        </authorList>
    </citation>
    <scope>NUCLEOTIDE SEQUENCE</scope>
    <source>
        <strain evidence="2">20211129_DDA</strain>
        <tissue evidence="2">Liver</tissue>
    </source>
</reference>
<organism evidence="2 3">
    <name type="scientific">Pleurodeles waltl</name>
    <name type="common">Iberian ribbed newt</name>
    <dbReference type="NCBI Taxonomy" id="8319"/>
    <lineage>
        <taxon>Eukaryota</taxon>
        <taxon>Metazoa</taxon>
        <taxon>Chordata</taxon>
        <taxon>Craniata</taxon>
        <taxon>Vertebrata</taxon>
        <taxon>Euteleostomi</taxon>
        <taxon>Amphibia</taxon>
        <taxon>Batrachia</taxon>
        <taxon>Caudata</taxon>
        <taxon>Salamandroidea</taxon>
        <taxon>Salamandridae</taxon>
        <taxon>Pleurodelinae</taxon>
        <taxon>Pleurodeles</taxon>
    </lineage>
</organism>
<dbReference type="EMBL" id="JANPWB010000016">
    <property type="protein sequence ID" value="KAJ1081661.1"/>
    <property type="molecule type" value="Genomic_DNA"/>
</dbReference>
<comment type="caution">
    <text evidence="2">The sequence shown here is derived from an EMBL/GenBank/DDBJ whole genome shotgun (WGS) entry which is preliminary data.</text>
</comment>
<feature type="coiled-coil region" evidence="1">
    <location>
        <begin position="133"/>
        <end position="167"/>
    </location>
</feature>